<dbReference type="Pfam" id="PF00583">
    <property type="entry name" value="Acetyltransf_1"/>
    <property type="match status" value="1"/>
</dbReference>
<organism evidence="17 18">
    <name type="scientific">Etheostoma spectabile</name>
    <name type="common">orangethroat darter</name>
    <dbReference type="NCBI Taxonomy" id="54343"/>
    <lineage>
        <taxon>Eukaryota</taxon>
        <taxon>Metazoa</taxon>
        <taxon>Chordata</taxon>
        <taxon>Craniata</taxon>
        <taxon>Vertebrata</taxon>
        <taxon>Euteleostomi</taxon>
        <taxon>Actinopterygii</taxon>
        <taxon>Neopterygii</taxon>
        <taxon>Teleostei</taxon>
        <taxon>Neoteleostei</taxon>
        <taxon>Acanthomorphata</taxon>
        <taxon>Eupercaria</taxon>
        <taxon>Perciformes</taxon>
        <taxon>Percoidei</taxon>
        <taxon>Percidae</taxon>
        <taxon>Etheostomatinae</taxon>
        <taxon>Etheostoma</taxon>
    </lineage>
</organism>
<dbReference type="PROSITE" id="PS51186">
    <property type="entry name" value="GNAT"/>
    <property type="match status" value="1"/>
</dbReference>
<evidence type="ECO:0000256" key="10">
    <source>
        <dbReference type="ARBA" id="ARBA00029790"/>
    </source>
</evidence>
<comment type="pathway">
    <text evidence="2">Amine and polyamine degradation; putrescine degradation; N-acetylputrescine from putrescine: step 1/1.</text>
</comment>
<dbReference type="GO" id="GO:0032918">
    <property type="term" value="P:spermidine acetylation"/>
    <property type="evidence" value="ECO:0007669"/>
    <property type="project" value="TreeGrafter"/>
</dbReference>
<evidence type="ECO:0000256" key="5">
    <source>
        <dbReference type="ARBA" id="ARBA00013209"/>
    </source>
</evidence>
<keyword evidence="9" id="KW-0012">Acyltransferase</keyword>
<dbReference type="PANTHER" id="PTHR10545:SF36">
    <property type="entry name" value="DIAMINE ACETYLTRANSFERASE 1"/>
    <property type="match status" value="1"/>
</dbReference>
<proteinExistence type="inferred from homology"/>
<comment type="catalytic activity">
    <reaction evidence="13">
        <text>spermine + acetyl-CoA = N(1)-acetylspermine + CoA + H(+)</text>
        <dbReference type="Rhea" id="RHEA:33099"/>
        <dbReference type="ChEBI" id="CHEBI:15378"/>
        <dbReference type="ChEBI" id="CHEBI:45725"/>
        <dbReference type="ChEBI" id="CHEBI:57287"/>
        <dbReference type="ChEBI" id="CHEBI:57288"/>
        <dbReference type="ChEBI" id="CHEBI:58101"/>
        <dbReference type="EC" id="2.3.1.57"/>
    </reaction>
    <physiologicalReaction direction="left-to-right" evidence="13">
        <dbReference type="Rhea" id="RHEA:33100"/>
    </physiologicalReaction>
</comment>
<evidence type="ECO:0000256" key="2">
    <source>
        <dbReference type="ARBA" id="ARBA00004995"/>
    </source>
</evidence>
<dbReference type="UniPathway" id="UPA00188">
    <property type="reaction ID" value="UER00363"/>
</dbReference>
<dbReference type="Proteomes" id="UP000327493">
    <property type="component" value="Chromosome 22"/>
</dbReference>
<name>A0A5J5CK62_9PERO</name>
<dbReference type="PANTHER" id="PTHR10545">
    <property type="entry name" value="DIAMINE N-ACETYLTRANSFERASE"/>
    <property type="match status" value="1"/>
</dbReference>
<feature type="domain" description="N-acetyltransferase" evidence="16">
    <location>
        <begin position="3"/>
        <end position="205"/>
    </location>
</feature>
<accession>A0A5J5CK62</accession>
<evidence type="ECO:0000256" key="13">
    <source>
        <dbReference type="ARBA" id="ARBA00048955"/>
    </source>
</evidence>
<keyword evidence="8" id="KW-0808">Transferase</keyword>
<evidence type="ECO:0000256" key="6">
    <source>
        <dbReference type="ARBA" id="ARBA00017209"/>
    </source>
</evidence>
<comment type="catalytic activity">
    <reaction evidence="15">
        <text>an alkane-alpha,omega-diamine + acetyl-CoA = an N-acetylalkane-alpha,omega-diamine + CoA + H(+)</text>
        <dbReference type="Rhea" id="RHEA:11116"/>
        <dbReference type="Rhea" id="RHEA-COMP:9766"/>
        <dbReference type="Rhea" id="RHEA-COMP:9767"/>
        <dbReference type="ChEBI" id="CHEBI:15378"/>
        <dbReference type="ChEBI" id="CHEBI:57287"/>
        <dbReference type="ChEBI" id="CHEBI:57288"/>
        <dbReference type="ChEBI" id="CHEBI:70977"/>
        <dbReference type="ChEBI" id="CHEBI:70988"/>
        <dbReference type="EC" id="2.3.1.57"/>
    </reaction>
    <physiologicalReaction direction="left-to-right" evidence="15">
        <dbReference type="Rhea" id="RHEA:11117"/>
    </physiologicalReaction>
</comment>
<comment type="similarity">
    <text evidence="3">Belongs to the acetyltransferase family.</text>
</comment>
<dbReference type="GO" id="GO:0005737">
    <property type="term" value="C:cytoplasm"/>
    <property type="evidence" value="ECO:0007669"/>
    <property type="project" value="UniProtKB-SubCell"/>
</dbReference>
<dbReference type="CDD" id="cd04301">
    <property type="entry name" value="NAT_SF"/>
    <property type="match status" value="1"/>
</dbReference>
<evidence type="ECO:0000256" key="9">
    <source>
        <dbReference type="ARBA" id="ARBA00023315"/>
    </source>
</evidence>
<comment type="caution">
    <text evidence="17">The sequence shown here is derived from an EMBL/GenBank/DDBJ whole genome shotgun (WGS) entry which is preliminary data.</text>
</comment>
<dbReference type="InterPro" id="IPR016181">
    <property type="entry name" value="Acyl_CoA_acyltransferase"/>
</dbReference>
<dbReference type="AlphaFoldDB" id="A0A5J5CK62"/>
<comment type="subcellular location">
    <subcellularLocation>
        <location evidence="1">Cytoplasm</location>
    </subcellularLocation>
</comment>
<protein>
    <recommendedName>
        <fullName evidence="6">Diamine acetyltransferase 1</fullName>
        <ecNumber evidence="5">2.3.1.57</ecNumber>
    </recommendedName>
    <alternativeName>
        <fullName evidence="11">Polyamine N-acetyltransferase 1</fullName>
    </alternativeName>
    <alternativeName>
        <fullName evidence="10">Putrescine acetyltransferase</fullName>
    </alternativeName>
    <alternativeName>
        <fullName evidence="12">Spermidine/spermine N(1)-acetyltransferase 1</fullName>
    </alternativeName>
</protein>
<dbReference type="GO" id="GO:0004145">
    <property type="term" value="F:diamine N-acetyltransferase activity"/>
    <property type="evidence" value="ECO:0007669"/>
    <property type="project" value="UniProtKB-EC"/>
</dbReference>
<keyword evidence="7" id="KW-0963">Cytoplasm</keyword>
<evidence type="ECO:0000256" key="4">
    <source>
        <dbReference type="ARBA" id="ARBA00011738"/>
    </source>
</evidence>
<evidence type="ECO:0000256" key="15">
    <source>
        <dbReference type="ARBA" id="ARBA00049562"/>
    </source>
</evidence>
<evidence type="ECO:0000313" key="17">
    <source>
        <dbReference type="EMBL" id="KAA8580511.1"/>
    </source>
</evidence>
<evidence type="ECO:0000256" key="1">
    <source>
        <dbReference type="ARBA" id="ARBA00004496"/>
    </source>
</evidence>
<evidence type="ECO:0000256" key="3">
    <source>
        <dbReference type="ARBA" id="ARBA00008694"/>
    </source>
</evidence>
<dbReference type="InterPro" id="IPR051016">
    <property type="entry name" value="Diverse_Substrate_AcTransf"/>
</dbReference>
<comment type="catalytic activity">
    <reaction evidence="14">
        <text>spermidine + acetyl-CoA = N(1)-acetylspermidine + CoA + H(+)</text>
        <dbReference type="Rhea" id="RHEA:28150"/>
        <dbReference type="ChEBI" id="CHEBI:15378"/>
        <dbReference type="ChEBI" id="CHEBI:57287"/>
        <dbReference type="ChEBI" id="CHEBI:57288"/>
        <dbReference type="ChEBI" id="CHEBI:57834"/>
        <dbReference type="ChEBI" id="CHEBI:58324"/>
        <dbReference type="EC" id="2.3.1.57"/>
    </reaction>
    <physiologicalReaction direction="left-to-right" evidence="14">
        <dbReference type="Rhea" id="RHEA:28151"/>
    </physiologicalReaction>
</comment>
<evidence type="ECO:0000256" key="14">
    <source>
        <dbReference type="ARBA" id="ARBA00049279"/>
    </source>
</evidence>
<keyword evidence="18" id="KW-1185">Reference proteome</keyword>
<evidence type="ECO:0000313" key="18">
    <source>
        <dbReference type="Proteomes" id="UP000327493"/>
    </source>
</evidence>
<evidence type="ECO:0000256" key="11">
    <source>
        <dbReference type="ARBA" id="ARBA00031435"/>
    </source>
</evidence>
<dbReference type="GO" id="GO:0019809">
    <property type="term" value="F:spermidine binding"/>
    <property type="evidence" value="ECO:0007669"/>
    <property type="project" value="TreeGrafter"/>
</dbReference>
<evidence type="ECO:0000259" key="16">
    <source>
        <dbReference type="PROSITE" id="PS51186"/>
    </source>
</evidence>
<dbReference type="InterPro" id="IPR000182">
    <property type="entry name" value="GNAT_dom"/>
</dbReference>
<dbReference type="GO" id="GO:0009447">
    <property type="term" value="P:putrescine catabolic process"/>
    <property type="evidence" value="ECO:0007669"/>
    <property type="project" value="UniProtKB-UniPathway"/>
</dbReference>
<dbReference type="Gene3D" id="3.40.630.30">
    <property type="match status" value="2"/>
</dbReference>
<sequence length="206" mass="24030">MEYKLRKAEPRDVSDILRLVKELAKYEEMEHQVTLTEKELLEDGFGDTPFYHCIIAEIQGETSSDAPKVVGFVMYYFTYDPWVGKQLYLEEFYVMDQYRGLGIGSELLRHISDLGVTTEEMTKRGRYSPDSRPLNPYAHLRLGQRLKPLAMKTRCTGMMFVVAENNEPSVQFYKRRGAEDLSQEEGWRLFRFDKNSLVKMSTPAEE</sequence>
<evidence type="ECO:0000256" key="12">
    <source>
        <dbReference type="ARBA" id="ARBA00031532"/>
    </source>
</evidence>
<dbReference type="EC" id="2.3.1.57" evidence="5"/>
<dbReference type="EMBL" id="VOFY01000022">
    <property type="protein sequence ID" value="KAA8580511.1"/>
    <property type="molecule type" value="Genomic_DNA"/>
</dbReference>
<dbReference type="SUPFAM" id="SSF55729">
    <property type="entry name" value="Acyl-CoA N-acyltransferases (Nat)"/>
    <property type="match status" value="2"/>
</dbReference>
<gene>
    <name evidence="17" type="ORF">FQN60_013469</name>
</gene>
<evidence type="ECO:0000256" key="7">
    <source>
        <dbReference type="ARBA" id="ARBA00022490"/>
    </source>
</evidence>
<evidence type="ECO:0000256" key="8">
    <source>
        <dbReference type="ARBA" id="ARBA00022679"/>
    </source>
</evidence>
<reference evidence="17 18" key="1">
    <citation type="submission" date="2019-08" db="EMBL/GenBank/DDBJ databases">
        <title>A chromosome-level genome assembly, high-density linkage maps, and genome scans reveal the genomic architecture of hybrid incompatibilities underlying speciation via character displacement in darters (Percidae: Etheostominae).</title>
        <authorList>
            <person name="Moran R.L."/>
            <person name="Catchen J.M."/>
            <person name="Fuller R.C."/>
        </authorList>
    </citation>
    <scope>NUCLEOTIDE SEQUENCE [LARGE SCALE GENOMIC DNA]</scope>
    <source>
        <strain evidence="17">EspeVRDwgs_2016</strain>
        <tissue evidence="17">Muscle</tissue>
    </source>
</reference>
<comment type="subunit">
    <text evidence="4">Homodimer.</text>
</comment>